<dbReference type="OrthoDB" id="3893071at2759"/>
<dbReference type="InterPro" id="IPR011333">
    <property type="entry name" value="SKP1/BTB/POZ_sf"/>
</dbReference>
<reference evidence="2" key="1">
    <citation type="submission" date="2020-05" db="EMBL/GenBank/DDBJ databases">
        <title>Mycena genomes resolve the evolution of fungal bioluminescence.</title>
        <authorList>
            <person name="Tsai I.J."/>
        </authorList>
    </citation>
    <scope>NUCLEOTIDE SEQUENCE</scope>
    <source>
        <strain evidence="2">CCC161011</strain>
    </source>
</reference>
<dbReference type="CDD" id="cd18186">
    <property type="entry name" value="BTB_POZ_ZBTB_KLHL-like"/>
    <property type="match status" value="1"/>
</dbReference>
<name>A0A8H7CZR3_9AGAR</name>
<dbReference type="EMBL" id="JACAZI010000008">
    <property type="protein sequence ID" value="KAF7353921.1"/>
    <property type="molecule type" value="Genomic_DNA"/>
</dbReference>
<gene>
    <name evidence="2" type="ORF">MVEN_01078200</name>
</gene>
<proteinExistence type="predicted"/>
<dbReference type="SUPFAM" id="SSF54695">
    <property type="entry name" value="POZ domain"/>
    <property type="match status" value="1"/>
</dbReference>
<evidence type="ECO:0000313" key="2">
    <source>
        <dbReference type="EMBL" id="KAF7353921.1"/>
    </source>
</evidence>
<dbReference type="PROSITE" id="PS50097">
    <property type="entry name" value="BTB"/>
    <property type="match status" value="1"/>
</dbReference>
<evidence type="ECO:0000313" key="3">
    <source>
        <dbReference type="Proteomes" id="UP000620124"/>
    </source>
</evidence>
<dbReference type="Proteomes" id="UP000620124">
    <property type="component" value="Unassembled WGS sequence"/>
</dbReference>
<sequence>MEVDAASANGPHRIQELWFEDGNLVIQAGNKQYRVYRGVLAMHSPVFQDMFSFPQPPGSHLVEGCPLVNLPDSEVEVTSFLRAIFDSSFFMSFPAPTQFDIVVGVLRLSHKYGVDYLRRRALVHLSSAYQTTLSECDDSSYYGDESDPSCPASLIRSWEWPDDPAYYLVSVHLAREVDAPWILPYAFYCLASAYPRKLGVAVYHGAVYNGVSITLSMQDQQTLVLGHTKQNASSAVDILRFLSYPPKLKGCASPEKCFSERLQAMENNRENLRLSCGHPLGLWDDDEWEWLENLCPACLAALKKTHENARQAFWDELPEIYALPSWEELENLKVAAIGTNLFC</sequence>
<protein>
    <submittedName>
        <fullName evidence="2">BTB domain-containing protein</fullName>
    </submittedName>
</protein>
<organism evidence="2 3">
    <name type="scientific">Mycena venus</name>
    <dbReference type="NCBI Taxonomy" id="2733690"/>
    <lineage>
        <taxon>Eukaryota</taxon>
        <taxon>Fungi</taxon>
        <taxon>Dikarya</taxon>
        <taxon>Basidiomycota</taxon>
        <taxon>Agaricomycotina</taxon>
        <taxon>Agaricomycetes</taxon>
        <taxon>Agaricomycetidae</taxon>
        <taxon>Agaricales</taxon>
        <taxon>Marasmiineae</taxon>
        <taxon>Mycenaceae</taxon>
        <taxon>Mycena</taxon>
    </lineage>
</organism>
<dbReference type="Gene3D" id="3.30.710.10">
    <property type="entry name" value="Potassium Channel Kv1.1, Chain A"/>
    <property type="match status" value="1"/>
</dbReference>
<dbReference type="SMART" id="SM00225">
    <property type="entry name" value="BTB"/>
    <property type="match status" value="1"/>
</dbReference>
<dbReference type="AlphaFoldDB" id="A0A8H7CZR3"/>
<feature type="domain" description="BTB" evidence="1">
    <location>
        <begin position="20"/>
        <end position="93"/>
    </location>
</feature>
<evidence type="ECO:0000259" key="1">
    <source>
        <dbReference type="PROSITE" id="PS50097"/>
    </source>
</evidence>
<comment type="caution">
    <text evidence="2">The sequence shown here is derived from an EMBL/GenBank/DDBJ whole genome shotgun (WGS) entry which is preliminary data.</text>
</comment>
<dbReference type="InterPro" id="IPR000210">
    <property type="entry name" value="BTB/POZ_dom"/>
</dbReference>
<keyword evidence="3" id="KW-1185">Reference proteome</keyword>
<accession>A0A8H7CZR3</accession>
<dbReference type="Pfam" id="PF00651">
    <property type="entry name" value="BTB"/>
    <property type="match status" value="1"/>
</dbReference>